<dbReference type="GO" id="GO:0005524">
    <property type="term" value="F:ATP binding"/>
    <property type="evidence" value="ECO:0007669"/>
    <property type="project" value="UniProtKB-KW"/>
</dbReference>
<dbReference type="InterPro" id="IPR037171">
    <property type="entry name" value="NagB/RpiA_transferase-like"/>
</dbReference>
<comment type="similarity">
    <text evidence="1 5">Belongs to the 5-formyltetrahydrofolate cyclo-ligase family.</text>
</comment>
<feature type="binding site" evidence="4">
    <location>
        <begin position="133"/>
        <end position="141"/>
    </location>
    <ligand>
        <name>ATP</name>
        <dbReference type="ChEBI" id="CHEBI:30616"/>
    </ligand>
</feature>
<comment type="caution">
    <text evidence="6">The sequence shown here is derived from an EMBL/GenBank/DDBJ whole genome shotgun (WGS) entry which is preliminary data.</text>
</comment>
<dbReference type="PATRIC" id="fig|33935.3.peg.961"/>
<dbReference type="PANTHER" id="PTHR23407:SF1">
    <property type="entry name" value="5-FORMYLTETRAHYDROFOLATE CYCLO-LIGASE"/>
    <property type="match status" value="1"/>
</dbReference>
<keyword evidence="7" id="KW-1185">Reference proteome</keyword>
<dbReference type="Gene3D" id="3.40.50.10420">
    <property type="entry name" value="NagB/RpiA/CoA transferase-like"/>
    <property type="match status" value="1"/>
</dbReference>
<dbReference type="InterPro" id="IPR024185">
    <property type="entry name" value="FTHF_cligase-like_sf"/>
</dbReference>
<feature type="binding site" evidence="4">
    <location>
        <begin position="3"/>
        <end position="7"/>
    </location>
    <ligand>
        <name>ATP</name>
        <dbReference type="ChEBI" id="CHEBI:30616"/>
    </ligand>
</feature>
<feature type="binding site" evidence="4">
    <location>
        <position position="54"/>
    </location>
    <ligand>
        <name>substrate</name>
    </ligand>
</feature>
<dbReference type="OrthoDB" id="9801938at2"/>
<evidence type="ECO:0000256" key="5">
    <source>
        <dbReference type="RuleBase" id="RU361279"/>
    </source>
</evidence>
<dbReference type="SUPFAM" id="SSF100950">
    <property type="entry name" value="NagB/RpiA/CoA transferase-like"/>
    <property type="match status" value="1"/>
</dbReference>
<accession>A0A0M9DL71</accession>
<dbReference type="Proteomes" id="UP000037977">
    <property type="component" value="Unassembled WGS sequence"/>
</dbReference>
<dbReference type="GO" id="GO:0035999">
    <property type="term" value="P:tetrahydrofolate interconversion"/>
    <property type="evidence" value="ECO:0007669"/>
    <property type="project" value="TreeGrafter"/>
</dbReference>
<feature type="binding site" evidence="4">
    <location>
        <position position="49"/>
    </location>
    <ligand>
        <name>substrate</name>
    </ligand>
</feature>
<dbReference type="EC" id="6.3.3.2" evidence="5"/>
<dbReference type="PANTHER" id="PTHR23407">
    <property type="entry name" value="ATPASE INHIBITOR/5-FORMYLTETRAHYDROFOLATE CYCLO-LIGASE"/>
    <property type="match status" value="1"/>
</dbReference>
<organism evidence="6 7">
    <name type="scientific">Lysinibacillus macroides</name>
    <dbReference type="NCBI Taxonomy" id="33935"/>
    <lineage>
        <taxon>Bacteria</taxon>
        <taxon>Bacillati</taxon>
        <taxon>Bacillota</taxon>
        <taxon>Bacilli</taxon>
        <taxon>Bacillales</taxon>
        <taxon>Bacillaceae</taxon>
        <taxon>Lysinibacillus</taxon>
    </lineage>
</organism>
<name>A0A0M9DL71_9BACI</name>
<dbReference type="STRING" id="33935.ADM90_07555"/>
<keyword evidence="5" id="KW-0479">Metal-binding</keyword>
<dbReference type="Pfam" id="PF01812">
    <property type="entry name" value="5-FTHF_cyc-lig"/>
    <property type="match status" value="1"/>
</dbReference>
<dbReference type="RefSeq" id="WP_053994381.1">
    <property type="nucleotide sequence ID" value="NZ_CP065643.1"/>
</dbReference>
<keyword evidence="2 4" id="KW-0547">Nucleotide-binding</keyword>
<proteinExistence type="inferred from homology"/>
<evidence type="ECO:0000256" key="2">
    <source>
        <dbReference type="ARBA" id="ARBA00022741"/>
    </source>
</evidence>
<evidence type="ECO:0000313" key="6">
    <source>
        <dbReference type="EMBL" id="KOY83139.1"/>
    </source>
</evidence>
<sequence>MDKTTLRNKVRQALAAMSEEAYCHQSLAIVKKVLQEPYIIEAKTIGITISHKPEVDTISFIEELWQLGKKVAVPKCNPKTREMSFYAIESFAQLETVYMHLREPIPERCEFVDANDMDVILVPGVVFDEAGYRIGYGGGYYDRYVLNYKKGKLISLLFDEQIVHHVPTEAHDCPVDIIVTPTKRIDCQLQRGAKENG</sequence>
<dbReference type="GO" id="GO:0030272">
    <property type="term" value="F:5-formyltetrahydrofolate cyclo-ligase activity"/>
    <property type="evidence" value="ECO:0007669"/>
    <property type="project" value="UniProtKB-EC"/>
</dbReference>
<keyword evidence="5" id="KW-0460">Magnesium</keyword>
<dbReference type="AlphaFoldDB" id="A0A0M9DL71"/>
<protein>
    <recommendedName>
        <fullName evidence="5">5-formyltetrahydrofolate cyclo-ligase</fullName>
        <ecNumber evidence="5">6.3.3.2</ecNumber>
    </recommendedName>
</protein>
<comment type="cofactor">
    <cofactor evidence="5">
        <name>Mg(2+)</name>
        <dbReference type="ChEBI" id="CHEBI:18420"/>
    </cofactor>
</comment>
<reference evidence="6 7" key="1">
    <citation type="submission" date="2015-07" db="EMBL/GenBank/DDBJ databases">
        <title>Genome sequencing project for genomic taxonomy and phylogenomics of Bacillus-like bacteria.</title>
        <authorList>
            <person name="Liu B."/>
            <person name="Wang J."/>
            <person name="Zhu Y."/>
            <person name="Liu G."/>
            <person name="Chen Q."/>
            <person name="Chen Z."/>
            <person name="Che J."/>
            <person name="Ge C."/>
            <person name="Shi H."/>
            <person name="Pan Z."/>
            <person name="Liu X."/>
        </authorList>
    </citation>
    <scope>NUCLEOTIDE SEQUENCE [LARGE SCALE GENOMIC DNA]</scope>
    <source>
        <strain evidence="6 7">DSM 54</strain>
    </source>
</reference>
<dbReference type="InterPro" id="IPR002698">
    <property type="entry name" value="FTHF_cligase"/>
</dbReference>
<gene>
    <name evidence="6" type="ORF">ADM90_07555</name>
</gene>
<dbReference type="GO" id="GO:0009396">
    <property type="term" value="P:folic acid-containing compound biosynthetic process"/>
    <property type="evidence" value="ECO:0007669"/>
    <property type="project" value="TreeGrafter"/>
</dbReference>
<dbReference type="GO" id="GO:0046872">
    <property type="term" value="F:metal ion binding"/>
    <property type="evidence" value="ECO:0007669"/>
    <property type="project" value="UniProtKB-KW"/>
</dbReference>
<comment type="catalytic activity">
    <reaction evidence="5">
        <text>(6S)-5-formyl-5,6,7,8-tetrahydrofolate + ATP = (6R)-5,10-methenyltetrahydrofolate + ADP + phosphate</text>
        <dbReference type="Rhea" id="RHEA:10488"/>
        <dbReference type="ChEBI" id="CHEBI:30616"/>
        <dbReference type="ChEBI" id="CHEBI:43474"/>
        <dbReference type="ChEBI" id="CHEBI:57455"/>
        <dbReference type="ChEBI" id="CHEBI:57457"/>
        <dbReference type="ChEBI" id="CHEBI:456216"/>
        <dbReference type="EC" id="6.3.3.2"/>
    </reaction>
</comment>
<evidence type="ECO:0000256" key="1">
    <source>
        <dbReference type="ARBA" id="ARBA00010638"/>
    </source>
</evidence>
<dbReference type="EMBL" id="LGCI01000005">
    <property type="protein sequence ID" value="KOY83139.1"/>
    <property type="molecule type" value="Genomic_DNA"/>
</dbReference>
<dbReference type="PIRSF" id="PIRSF006806">
    <property type="entry name" value="FTHF_cligase"/>
    <property type="match status" value="1"/>
</dbReference>
<evidence type="ECO:0000256" key="4">
    <source>
        <dbReference type="PIRSR" id="PIRSR006806-1"/>
    </source>
</evidence>
<dbReference type="NCBIfam" id="TIGR02727">
    <property type="entry name" value="MTHFS_bact"/>
    <property type="match status" value="1"/>
</dbReference>
<evidence type="ECO:0000313" key="7">
    <source>
        <dbReference type="Proteomes" id="UP000037977"/>
    </source>
</evidence>
<evidence type="ECO:0000256" key="3">
    <source>
        <dbReference type="ARBA" id="ARBA00022840"/>
    </source>
</evidence>
<keyword evidence="3 4" id="KW-0067">ATP-binding</keyword>